<feature type="chain" id="PRO_5015030685" evidence="2">
    <location>
        <begin position="20"/>
        <end position="109"/>
    </location>
</feature>
<dbReference type="PANTHER" id="PTHR34149:SF3">
    <property type="entry name" value="PROTEIN CBG25828"/>
    <property type="match status" value="1"/>
</dbReference>
<dbReference type="OrthoDB" id="5848880at2759"/>
<reference evidence="3 4" key="1">
    <citation type="submission" date="2014-09" db="EMBL/GenBank/DDBJ databases">
        <authorList>
            <person name="Martin A.A."/>
        </authorList>
    </citation>
    <scope>NUCLEOTIDE SEQUENCE</scope>
    <source>
        <strain evidence="4">ED321</strain>
        <strain evidence="3">ED321 Heterogonic</strain>
    </source>
</reference>
<dbReference type="WormBase" id="SRAE_2000296900">
    <property type="protein sequence ID" value="SRP00014"/>
    <property type="gene ID" value="WBGene00263188"/>
</dbReference>
<feature type="transmembrane region" description="Helical" evidence="1">
    <location>
        <begin position="83"/>
        <end position="107"/>
    </location>
</feature>
<evidence type="ECO:0000256" key="2">
    <source>
        <dbReference type="SAM" id="SignalP"/>
    </source>
</evidence>
<keyword evidence="1" id="KW-1133">Transmembrane helix</keyword>
<sequence>MIVFFIISIISYLSIFIEGTPSVYSCPGNGNLLGFRNNYLPSFQGALGGNVGVGEICGTGSIFHYWSCCEENPFMCCMRFETWFIVSFWISLTIFLIIIFFATFRYLTK</sequence>
<proteinExistence type="predicted"/>
<dbReference type="WBParaSite" id="SRAE_2000296900.1">
    <property type="protein sequence ID" value="SRAE_2000296900.1"/>
    <property type="gene ID" value="WBGene00263188"/>
</dbReference>
<gene>
    <name evidence="3 5 6" type="ORF">SRAE_2000296900</name>
</gene>
<keyword evidence="1" id="KW-0472">Membrane</keyword>
<evidence type="ECO:0000313" key="6">
    <source>
        <dbReference type="WormBase" id="SRAE_2000296900"/>
    </source>
</evidence>
<dbReference type="AlphaFoldDB" id="A0A090LEV4"/>
<dbReference type="EMBL" id="LN609529">
    <property type="protein sequence ID" value="CEF68311.1"/>
    <property type="molecule type" value="Genomic_DNA"/>
</dbReference>
<name>A0A090LEV4_STRRB</name>
<reference evidence="5" key="2">
    <citation type="submission" date="2020-12" db="UniProtKB">
        <authorList>
            <consortium name="WormBaseParasite"/>
        </authorList>
    </citation>
    <scope>IDENTIFICATION</scope>
</reference>
<dbReference type="RefSeq" id="XP_024507511.1">
    <property type="nucleotide sequence ID" value="XM_024654106.1"/>
</dbReference>
<evidence type="ECO:0000256" key="1">
    <source>
        <dbReference type="SAM" id="Phobius"/>
    </source>
</evidence>
<keyword evidence="1" id="KW-0812">Transmembrane</keyword>
<accession>A0A090LEV4</accession>
<evidence type="ECO:0000313" key="4">
    <source>
        <dbReference type="Proteomes" id="UP000035682"/>
    </source>
</evidence>
<dbReference type="CTD" id="36380681"/>
<protein>
    <submittedName>
        <fullName evidence="3 5">Uncharacterized protein</fullName>
    </submittedName>
</protein>
<feature type="signal peptide" evidence="2">
    <location>
        <begin position="1"/>
        <end position="19"/>
    </location>
</feature>
<dbReference type="GeneID" id="36380681"/>
<dbReference type="InterPro" id="IPR022559">
    <property type="entry name" value="SUP-1-like"/>
</dbReference>
<evidence type="ECO:0000313" key="5">
    <source>
        <dbReference type="WBParaSite" id="SRAE_2000296900.1"/>
    </source>
</evidence>
<dbReference type="PANTHER" id="PTHR34149">
    <property type="entry name" value="PROTEIN CBG11905-RELATED"/>
    <property type="match status" value="1"/>
</dbReference>
<dbReference type="Pfam" id="PF10853">
    <property type="entry name" value="DUF2650"/>
    <property type="match status" value="1"/>
</dbReference>
<keyword evidence="2" id="KW-0732">Signal</keyword>
<evidence type="ECO:0000313" key="3">
    <source>
        <dbReference type="EMBL" id="CEF68311.1"/>
    </source>
</evidence>
<keyword evidence="4" id="KW-1185">Reference proteome</keyword>
<dbReference type="Proteomes" id="UP000035682">
    <property type="component" value="Unplaced"/>
</dbReference>
<organism evidence="3">
    <name type="scientific">Strongyloides ratti</name>
    <name type="common">Parasitic roundworm</name>
    <dbReference type="NCBI Taxonomy" id="34506"/>
    <lineage>
        <taxon>Eukaryota</taxon>
        <taxon>Metazoa</taxon>
        <taxon>Ecdysozoa</taxon>
        <taxon>Nematoda</taxon>
        <taxon>Chromadorea</taxon>
        <taxon>Rhabditida</taxon>
        <taxon>Tylenchina</taxon>
        <taxon>Panagrolaimomorpha</taxon>
        <taxon>Strongyloidoidea</taxon>
        <taxon>Strongyloididae</taxon>
        <taxon>Strongyloides</taxon>
    </lineage>
</organism>